<reference evidence="1 2" key="1">
    <citation type="submission" date="2016-10" db="EMBL/GenBank/DDBJ databases">
        <authorList>
            <person name="Varghese N."/>
            <person name="Submissions S."/>
        </authorList>
    </citation>
    <scope>NUCLEOTIDE SEQUENCE [LARGE SCALE GENOMIC DNA]</scope>
    <source>
        <strain evidence="1 2">DSM 17833</strain>
    </source>
</reference>
<evidence type="ECO:0000313" key="1">
    <source>
        <dbReference type="EMBL" id="SCW89562.1"/>
    </source>
</evidence>
<evidence type="ECO:0000313" key="2">
    <source>
        <dbReference type="Proteomes" id="UP000242418"/>
    </source>
</evidence>
<name>A0AB37ZDH4_9PSED</name>
<accession>A0AB37ZDH4</accession>
<dbReference type="EMBL" id="FMTL01000011">
    <property type="protein sequence ID" value="SCW89562.1"/>
    <property type="molecule type" value="Genomic_DNA"/>
</dbReference>
<dbReference type="InterPro" id="IPR027417">
    <property type="entry name" value="P-loop_NTPase"/>
</dbReference>
<sequence length="233" mass="25978">MTTKVAVVSLSGNVGKSTIAKHLLLPRMPGAEFISVESINADEGGGDMVRGDQFGQLQEELMMMDSAVVDVGASNVEDFVKLMQQYRGSHEEFDLFVVPTVKDSKQIKDTIATIQALKAMGIPAKKIRVVFNKLEATETVEDTFYPLIQYHEHSKAFTLRLNAAVDYSELYQKLRVHKTSIPELIADTTDYKAKMREAKDQDEKMHCVAMVSMRRLALSAQENLDAVYAALTK</sequence>
<dbReference type="RefSeq" id="WP_031943287.1">
    <property type="nucleotide sequence ID" value="NZ_FMTL01000011.1"/>
</dbReference>
<keyword evidence="2" id="KW-1185">Reference proteome</keyword>
<gene>
    <name evidence="1" type="ORF">SAMN05216370_0047</name>
</gene>
<protein>
    <submittedName>
        <fullName evidence="1">Uncharacterized protein</fullName>
    </submittedName>
</protein>
<organism evidence="1 2">
    <name type="scientific">Pseudomonas peli</name>
    <dbReference type="NCBI Taxonomy" id="592361"/>
    <lineage>
        <taxon>Bacteria</taxon>
        <taxon>Pseudomonadati</taxon>
        <taxon>Pseudomonadota</taxon>
        <taxon>Gammaproteobacteria</taxon>
        <taxon>Pseudomonadales</taxon>
        <taxon>Pseudomonadaceae</taxon>
        <taxon>Pseudomonas</taxon>
    </lineage>
</organism>
<dbReference type="NCBIfam" id="NF041292">
    <property type="entry name" value="StbB"/>
    <property type="match status" value="1"/>
</dbReference>
<dbReference type="AlphaFoldDB" id="A0AB37ZDH4"/>
<dbReference type="Proteomes" id="UP000242418">
    <property type="component" value="Unassembled WGS sequence"/>
</dbReference>
<dbReference type="Gene3D" id="3.40.50.300">
    <property type="entry name" value="P-loop containing nucleotide triphosphate hydrolases"/>
    <property type="match status" value="1"/>
</dbReference>
<dbReference type="SUPFAM" id="SSF52540">
    <property type="entry name" value="P-loop containing nucleoside triphosphate hydrolases"/>
    <property type="match status" value="1"/>
</dbReference>
<proteinExistence type="predicted"/>
<comment type="caution">
    <text evidence="1">The sequence shown here is derived from an EMBL/GenBank/DDBJ whole genome shotgun (WGS) entry which is preliminary data.</text>
</comment>
<dbReference type="InterPro" id="IPR047985">
    <property type="entry name" value="StbB-like"/>
</dbReference>